<keyword evidence="4 8" id="KW-0812">Transmembrane</keyword>
<dbReference type="Pfam" id="PF07715">
    <property type="entry name" value="Plug"/>
    <property type="match status" value="1"/>
</dbReference>
<keyword evidence="5 9" id="KW-0798">TonB box</keyword>
<comment type="subcellular location">
    <subcellularLocation>
        <location evidence="1 8">Cell outer membrane</location>
        <topology evidence="1 8">Multi-pass membrane protein</topology>
    </subcellularLocation>
</comment>
<reference evidence="12 13" key="1">
    <citation type="submission" date="2015-09" db="EMBL/GenBank/DDBJ databases">
        <authorList>
            <consortium name="Pathogen Informatics"/>
        </authorList>
    </citation>
    <scope>NUCLEOTIDE SEQUENCE [LARGE SCALE GENOMIC DNA]</scope>
    <source>
        <strain evidence="12 13">2789STDY5834880</strain>
    </source>
</reference>
<accession>A0A174UJU9</accession>
<evidence type="ECO:0000256" key="9">
    <source>
        <dbReference type="RuleBase" id="RU003357"/>
    </source>
</evidence>
<evidence type="ECO:0000256" key="7">
    <source>
        <dbReference type="ARBA" id="ARBA00023237"/>
    </source>
</evidence>
<dbReference type="InterPro" id="IPR000531">
    <property type="entry name" value="Beta-barrel_TonB"/>
</dbReference>
<dbReference type="GO" id="GO:0009279">
    <property type="term" value="C:cell outer membrane"/>
    <property type="evidence" value="ECO:0007669"/>
    <property type="project" value="UniProtKB-SubCell"/>
</dbReference>
<dbReference type="NCBIfam" id="TIGR04056">
    <property type="entry name" value="OMP_RagA_SusC"/>
    <property type="match status" value="1"/>
</dbReference>
<dbReference type="InterPro" id="IPR036942">
    <property type="entry name" value="Beta-barrel_TonB_sf"/>
</dbReference>
<organism evidence="12 13">
    <name type="scientific">Bacteroides caccae</name>
    <dbReference type="NCBI Taxonomy" id="47678"/>
    <lineage>
        <taxon>Bacteria</taxon>
        <taxon>Pseudomonadati</taxon>
        <taxon>Bacteroidota</taxon>
        <taxon>Bacteroidia</taxon>
        <taxon>Bacteroidales</taxon>
        <taxon>Bacteroidaceae</taxon>
        <taxon>Bacteroides</taxon>
    </lineage>
</organism>
<evidence type="ECO:0000256" key="8">
    <source>
        <dbReference type="PROSITE-ProRule" id="PRU01360"/>
    </source>
</evidence>
<dbReference type="InterPro" id="IPR012910">
    <property type="entry name" value="Plug_dom"/>
</dbReference>
<dbReference type="AlphaFoldDB" id="A0A174UJU9"/>
<evidence type="ECO:0000256" key="6">
    <source>
        <dbReference type="ARBA" id="ARBA00023136"/>
    </source>
</evidence>
<evidence type="ECO:0000256" key="2">
    <source>
        <dbReference type="ARBA" id="ARBA00022448"/>
    </source>
</evidence>
<dbReference type="STRING" id="47678.ERS852494_04282"/>
<feature type="domain" description="TonB-dependent receptor-like beta-barrel" evidence="10">
    <location>
        <begin position="455"/>
        <end position="853"/>
    </location>
</feature>
<evidence type="ECO:0000259" key="10">
    <source>
        <dbReference type="Pfam" id="PF00593"/>
    </source>
</evidence>
<dbReference type="Gene3D" id="2.60.40.1120">
    <property type="entry name" value="Carboxypeptidase-like, regulatory domain"/>
    <property type="match status" value="1"/>
</dbReference>
<dbReference type="Gene3D" id="2.40.170.20">
    <property type="entry name" value="TonB-dependent receptor, beta-barrel domain"/>
    <property type="match status" value="1"/>
</dbReference>
<dbReference type="InterPro" id="IPR039426">
    <property type="entry name" value="TonB-dep_rcpt-like"/>
</dbReference>
<proteinExistence type="inferred from homology"/>
<dbReference type="Pfam" id="PF00593">
    <property type="entry name" value="TonB_dep_Rec_b-barrel"/>
    <property type="match status" value="1"/>
</dbReference>
<protein>
    <submittedName>
        <fullName evidence="12">TonB-dependent receptor plug</fullName>
    </submittedName>
</protein>
<name>A0A174UJU9_9BACE</name>
<dbReference type="NCBIfam" id="TIGR04057">
    <property type="entry name" value="SusC_RagA_signa"/>
    <property type="match status" value="1"/>
</dbReference>
<dbReference type="Proteomes" id="UP000095657">
    <property type="component" value="Unassembled WGS sequence"/>
</dbReference>
<dbReference type="Pfam" id="PF13715">
    <property type="entry name" value="CarbopepD_reg_2"/>
    <property type="match status" value="1"/>
</dbReference>
<keyword evidence="7 8" id="KW-0998">Cell outer membrane</keyword>
<keyword evidence="2 8" id="KW-0813">Transport</keyword>
<dbReference type="PROSITE" id="PS52016">
    <property type="entry name" value="TONB_DEPENDENT_REC_3"/>
    <property type="match status" value="1"/>
</dbReference>
<dbReference type="SUPFAM" id="SSF49464">
    <property type="entry name" value="Carboxypeptidase regulatory domain-like"/>
    <property type="match status" value="1"/>
</dbReference>
<evidence type="ECO:0000256" key="1">
    <source>
        <dbReference type="ARBA" id="ARBA00004571"/>
    </source>
</evidence>
<evidence type="ECO:0000259" key="11">
    <source>
        <dbReference type="Pfam" id="PF07715"/>
    </source>
</evidence>
<dbReference type="InterPro" id="IPR023996">
    <property type="entry name" value="TonB-dep_OMP_SusC/RagA"/>
</dbReference>
<evidence type="ECO:0000256" key="4">
    <source>
        <dbReference type="ARBA" id="ARBA00022692"/>
    </source>
</evidence>
<dbReference type="InterPro" id="IPR008969">
    <property type="entry name" value="CarboxyPept-like_regulatory"/>
</dbReference>
<dbReference type="InterPro" id="IPR037066">
    <property type="entry name" value="Plug_dom_sf"/>
</dbReference>
<keyword evidence="3 8" id="KW-1134">Transmembrane beta strand</keyword>
<evidence type="ECO:0000256" key="5">
    <source>
        <dbReference type="ARBA" id="ARBA00023077"/>
    </source>
</evidence>
<gene>
    <name evidence="12" type="ORF">ERS852494_04282</name>
</gene>
<dbReference type="EMBL" id="CZAI01000016">
    <property type="protein sequence ID" value="CUQ20307.1"/>
    <property type="molecule type" value="Genomic_DNA"/>
</dbReference>
<dbReference type="InterPro" id="IPR023997">
    <property type="entry name" value="TonB-dep_OMP_SusC/RagA_CS"/>
</dbReference>
<comment type="similarity">
    <text evidence="8 9">Belongs to the TonB-dependent receptor family.</text>
</comment>
<evidence type="ECO:0000313" key="12">
    <source>
        <dbReference type="EMBL" id="CUQ20307.1"/>
    </source>
</evidence>
<dbReference type="SUPFAM" id="SSF56935">
    <property type="entry name" value="Porins"/>
    <property type="match status" value="1"/>
</dbReference>
<dbReference type="FunFam" id="2.170.130.10:FF:000003">
    <property type="entry name" value="SusC/RagA family TonB-linked outer membrane protein"/>
    <property type="match status" value="1"/>
</dbReference>
<evidence type="ECO:0000313" key="13">
    <source>
        <dbReference type="Proteomes" id="UP000095657"/>
    </source>
</evidence>
<sequence length="1083" mass="121841">MKKHKYLFVACLSLFPIMVVAENDTRNEIAEVWAAANINKNRLYKGKVVDEKTSEPLVGATVKVKGSTIGTITDIDGNFKLDVPANISPIVFEVSYMGYASKEATPHKTEGFTIRLAEDSQVLEEVQIIAYGKQSKMSVTAAISSISNKDLLRSPSGSVANALSGAVTGLSSVQVSGQPGAEDPDIYVRGTGSLSDELSKPLILVDGVERSFFQMDLHEIESITVLKDAASTAVFGVRGANGVVLVTTRRGTAGKPKISLNSSFGLTQALRNLKGVDSYTYATLYNETQLSDNPSLKESQLGFSPYVREMFRTNADPIMFPNVDWNDYIFKNLSWQTQHNLTMSGGGDRFRYFVSLGYLLQDGMLKQLGESYDPNYQYKRFNYRSNVDINLTKSTLLKVNIGGYVGTRREPQTDELWRKVMWCTPFSSPGIVDGKQITNISSNRYITIGERTCALDYYYNGGYNANTDNVLNLDLALDQKLDFITKGLSLQIKGAYNTNYNVKVYRAPTGTNSKYTPIYLGTINTPGMDFTDPRFDNTIVYQTDGVSGLNEPMSYSEATGRGRNWYGEFSLNYNRSFGDHDVSVLFLYNQSKKYYPETKIDGKVFYVDIPTAYIGYVGRLTYAYKKRYMLDLNAGYNGSENFAPDKRFGFFPAASVGWTLSEEKFMKKQKVIDFLKLRASYGIVGNDKMENARFLYLSGSWNGYNTVKKNQGSWQFGQEGGTALLPDAKENTVGNPDVTWETVAKQNYGIDLKMFDSRLSFTADIFFEKRKDILSTRNTLPTITDIQLPKINLGKVNNHGYELSLGWNDRAGKVNYWVKANMSYAKNKIIYMDEVVPNEPYMAETGRSTGLNYGYLFDRFLQKDDFDADGKLKVDANGEQILPKMSLGTPRPGDTLFKDLNGDGVIDGDDKTYFGYARHPEYVFGFLGGFSWKNFEFSMQWTAAMNASRILEGEYRNAFGSTNSRMLLKFLADGRWTEENPCSRFPRLTFMNKTHYLEDTDLWLMNGSYLRLKTAEISYTFQNKDFLKKIGVESVRLYCNGYNLLTLFSDLNDIDIDPEGKTSGGDNTYPNVRIYNFGINVSF</sequence>
<feature type="domain" description="TonB-dependent receptor plug" evidence="11">
    <location>
        <begin position="136"/>
        <end position="243"/>
    </location>
</feature>
<evidence type="ECO:0000256" key="3">
    <source>
        <dbReference type="ARBA" id="ARBA00022452"/>
    </source>
</evidence>
<keyword evidence="12" id="KW-0675">Receptor</keyword>
<keyword evidence="6 8" id="KW-0472">Membrane</keyword>
<dbReference type="RefSeq" id="WP_055173746.1">
    <property type="nucleotide sequence ID" value="NZ_CAXSUM010000027.1"/>
</dbReference>
<dbReference type="Gene3D" id="2.170.130.10">
    <property type="entry name" value="TonB-dependent receptor, plug domain"/>
    <property type="match status" value="1"/>
</dbReference>